<evidence type="ECO:0000313" key="4">
    <source>
        <dbReference type="Proteomes" id="UP000007494"/>
    </source>
</evidence>
<keyword evidence="2" id="KW-0812">Transmembrane</keyword>
<feature type="region of interest" description="Disordered" evidence="1">
    <location>
        <begin position="307"/>
        <end position="361"/>
    </location>
</feature>
<feature type="region of interest" description="Disordered" evidence="1">
    <location>
        <begin position="1300"/>
        <end position="1330"/>
    </location>
</feature>
<dbReference type="OrthoDB" id="331310at2759"/>
<keyword evidence="2" id="KW-1133">Transmembrane helix</keyword>
<feature type="compositionally biased region" description="Basic and acidic residues" evidence="1">
    <location>
        <begin position="511"/>
        <end position="529"/>
    </location>
</feature>
<proteinExistence type="predicted"/>
<dbReference type="EMBL" id="FR823385">
    <property type="protein sequence ID" value="CBZ50979.1"/>
    <property type="molecule type" value="Genomic_DNA"/>
</dbReference>
<dbReference type="Proteomes" id="UP000007494">
    <property type="component" value="Chromosome IX"/>
</dbReference>
<evidence type="ECO:0000256" key="1">
    <source>
        <dbReference type="SAM" id="MobiDB-lite"/>
    </source>
</evidence>
<dbReference type="GeneID" id="13439965"/>
<protein>
    <recommendedName>
        <fullName evidence="5">Transmembrane protein</fullName>
    </recommendedName>
</protein>
<keyword evidence="2" id="KW-0472">Membrane</keyword>
<dbReference type="VEuPathDB" id="ToxoDB:NCLIV_040530"/>
<feature type="region of interest" description="Disordered" evidence="1">
    <location>
        <begin position="1119"/>
        <end position="1191"/>
    </location>
</feature>
<feature type="transmembrane region" description="Helical" evidence="2">
    <location>
        <begin position="1340"/>
        <end position="1362"/>
    </location>
</feature>
<sequence length="1508" mass="162211">MRHPHVASFPASVIGRRNHEVRGAFLTCCSIWSLSPPFIFACVAILWLPSSSYAHAHLGVISLTNKSFLNRNGPFGFRAFAHNDTFISADDTTHPDSVPSGSSYGLTVAHNIKFSGVPVTHDAFFLYVPSKHGTPRTAAVNAFESSAEEGEDAAVKAAALAAADLSWGSCSAFCDGGRQQWNRTLAMNEAMAGIRTVATKADEAELKGVVVAALEGKYGRDEWRQCHAFPCGALADQAKLDMVAAKTGAAPLLGRNLAAAMVDGDCGVYVELELDEACREKLLLLEITTDTWELLLGMNNHAGLFGAPPIRGAPQNDGLRSGSKREPASAGTPQDTAAGVDASTVTAESRPSVRATAEGLDSDDAGATLQLDQLMSGLSFSSCLTLCQFRDDCAAIIYKGDPAELARVKDHSEGVETIRNASHAERTSDVRQPQRHSAVSVCQLIKSMSLPLCFKPVMSEPVLSSSASFLSHLPVPSILVVKGAALTLCSPVLEDQISRVKSQVDQLEKQWKGTKEQSMNREREAREEAANQTPLAAARFRLLALESMRKLLQIRVSDGGPVEAGKQEEGEVVSQGGGRVVAREALWGTKSLLPLSTNSVDTDVWRSQVALPLSPACPAFQWVRLYAGAGCAMPLLVREVSLGAERNGSWQASQQVVSRRRGLRKLPHGALELHRGAQGLLPKNEETTTKQARLKPIETVSNNSPSPSGDPKSQFDRTGEKATTLALLQMKRTETNAEHSMMPAADDTKQARAAGVSSRETRNGDAEKGGPVMPRATRATDASPEGKLASSSFSPLILSPLDMAPKHHEDGIRGALTAVRPTKSRTRQKEVLPFRQADHSDDNGASTTRSSEGAPDTDNTGSVRKESKPSGAHSSPPGVDFMGTPQLNVTDTTPPASESDLKGWRECYALLMRLVARQQMLKAVPVPEEQGVAGNYWLSEEDSDIQDVLDRVSAFSVSTKPEEVAEAKRLRGIIRAYRQGEAALFASYDLVRENCSVYADEIRDRMQSKDTANERHRGFSQVLADSRGTASSDSARALSQRALRATEVKAKTKRIMGARKRSRHVLQAEIPCIGVACQEVHLEETETCDATTQCHAQVLEARDQQAQQARTAKERLDIFSEQTPPRSQTTEQQVASSSSEAADLSVEEKGRKAADGLGLADPEHKPVDGANGTFNQTAGGEANNLSPQWGDASTPSLDDITKNDLYDITDTGLRQGDGGQAVNVTFTVRPKRRSPIIKSSSHKDQETRLDVIRDAATKSALPKTQEAVHPSPSPPTLLSASQLQLGNEKLIREHYLPELGPVSNPGGASPRQTYASAAQPSTGPLNADDVELPTGENISYLNFILMTITGSLSALTCIFFCIACNKKVRLMLAVGEGALPRQEEMLEQVHRRQRGRPVPAAYPQSDASVNTSRVTSSDEKYVVDANNQPLMATACFSAGASGSTPAGTQLRTSSDSKICNAQDERLVGDWGKDLGVENLPVQRRPNCARGPWVSDMLLMLLLGMLAIP</sequence>
<feature type="compositionally biased region" description="Polar residues" evidence="1">
    <location>
        <begin position="843"/>
        <end position="862"/>
    </location>
</feature>
<feature type="compositionally biased region" description="Low complexity" evidence="1">
    <location>
        <begin position="1127"/>
        <end position="1142"/>
    </location>
</feature>
<feature type="compositionally biased region" description="Polar residues" evidence="1">
    <location>
        <begin position="1310"/>
        <end position="1324"/>
    </location>
</feature>
<keyword evidence="4" id="KW-1185">Reference proteome</keyword>
<feature type="compositionally biased region" description="Basic and acidic residues" evidence="1">
    <location>
        <begin position="827"/>
        <end position="842"/>
    </location>
</feature>
<name>F0VBJ5_NEOCL</name>
<feature type="region of interest" description="Disordered" evidence="1">
    <location>
        <begin position="815"/>
        <end position="899"/>
    </location>
</feature>
<feature type="compositionally biased region" description="Basic and acidic residues" evidence="1">
    <location>
        <begin position="759"/>
        <end position="768"/>
    </location>
</feature>
<dbReference type="InParanoid" id="F0VBJ5"/>
<feature type="compositionally biased region" description="Polar residues" evidence="1">
    <location>
        <begin position="885"/>
        <end position="896"/>
    </location>
</feature>
<feature type="compositionally biased region" description="Polar residues" evidence="1">
    <location>
        <begin position="1172"/>
        <end position="1191"/>
    </location>
</feature>
<dbReference type="eggNOG" id="ENOG502R0M5">
    <property type="taxonomic scope" value="Eukaryota"/>
</dbReference>
<evidence type="ECO:0000256" key="2">
    <source>
        <dbReference type="SAM" id="Phobius"/>
    </source>
</evidence>
<accession>F0VBJ5</accession>
<organism evidence="3 4">
    <name type="scientific">Neospora caninum (strain Liverpool)</name>
    <dbReference type="NCBI Taxonomy" id="572307"/>
    <lineage>
        <taxon>Eukaryota</taxon>
        <taxon>Sar</taxon>
        <taxon>Alveolata</taxon>
        <taxon>Apicomplexa</taxon>
        <taxon>Conoidasida</taxon>
        <taxon>Coccidia</taxon>
        <taxon>Eucoccidiorida</taxon>
        <taxon>Eimeriorina</taxon>
        <taxon>Sarcocystidae</taxon>
        <taxon>Neospora</taxon>
    </lineage>
</organism>
<gene>
    <name evidence="3" type="ORF">NCLIV_040530</name>
</gene>
<feature type="region of interest" description="Disordered" evidence="1">
    <location>
        <begin position="674"/>
        <end position="718"/>
    </location>
</feature>
<reference evidence="4" key="1">
    <citation type="journal article" date="2012" name="PLoS Pathog.">
        <title>Comparative genomics of the apicomplexan parasites Toxoplasma gondii and Neospora caninum: Coccidia differing in host range and transmission strategy.</title>
        <authorList>
            <person name="Reid A.J."/>
            <person name="Vermont S.J."/>
            <person name="Cotton J.A."/>
            <person name="Harris D."/>
            <person name="Hill-Cawthorne G.A."/>
            <person name="Konen-Waisman S."/>
            <person name="Latham S.M."/>
            <person name="Mourier T."/>
            <person name="Norton R."/>
            <person name="Quail M.A."/>
            <person name="Sanders M."/>
            <person name="Shanmugam D."/>
            <person name="Sohal A."/>
            <person name="Wasmuth J.D."/>
            <person name="Brunk B."/>
            <person name="Grigg M.E."/>
            <person name="Howard J.C."/>
            <person name="Parkinson J."/>
            <person name="Roos D.S."/>
            <person name="Trees A.J."/>
            <person name="Berriman M."/>
            <person name="Pain A."/>
            <person name="Wastling J.M."/>
        </authorList>
    </citation>
    <scope>NUCLEOTIDE SEQUENCE [LARGE SCALE GENOMIC DNA]</scope>
    <source>
        <strain evidence="4">Liverpool</strain>
    </source>
</reference>
<dbReference type="RefSeq" id="XP_003881012.1">
    <property type="nucleotide sequence ID" value="XM_003880963.1"/>
</dbReference>
<evidence type="ECO:0000313" key="3">
    <source>
        <dbReference type="EMBL" id="CBZ50979.1"/>
    </source>
</evidence>
<feature type="region of interest" description="Disordered" evidence="1">
    <location>
        <begin position="511"/>
        <end position="530"/>
    </location>
</feature>
<evidence type="ECO:0008006" key="5">
    <source>
        <dbReference type="Google" id="ProtNLM"/>
    </source>
</evidence>
<feature type="region of interest" description="Disordered" evidence="1">
    <location>
        <begin position="734"/>
        <end position="791"/>
    </location>
</feature>